<keyword evidence="2 8" id="KW-0808">Transferase</keyword>
<feature type="binding site" evidence="8">
    <location>
        <begin position="15"/>
        <end position="23"/>
    </location>
    <ligand>
        <name>ATP</name>
        <dbReference type="ChEBI" id="CHEBI:30616"/>
    </ligand>
</feature>
<comment type="catalytic activity">
    <reaction evidence="7 8">
        <text>CMP + ATP = CDP + ADP</text>
        <dbReference type="Rhea" id="RHEA:11600"/>
        <dbReference type="ChEBI" id="CHEBI:30616"/>
        <dbReference type="ChEBI" id="CHEBI:58069"/>
        <dbReference type="ChEBI" id="CHEBI:60377"/>
        <dbReference type="ChEBI" id="CHEBI:456216"/>
        <dbReference type="EC" id="2.7.4.25"/>
    </reaction>
</comment>
<dbReference type="EC" id="2.7.4.25" evidence="8"/>
<dbReference type="HAMAP" id="MF_00238">
    <property type="entry name" value="Cytidyl_kinase_type1"/>
    <property type="match status" value="1"/>
</dbReference>
<dbReference type="Pfam" id="PF02224">
    <property type="entry name" value="Cytidylate_kin"/>
    <property type="match status" value="1"/>
</dbReference>
<evidence type="ECO:0000256" key="3">
    <source>
        <dbReference type="ARBA" id="ARBA00022741"/>
    </source>
</evidence>
<comment type="subcellular location">
    <subcellularLocation>
        <location evidence="8">Cytoplasm</location>
    </subcellularLocation>
</comment>
<evidence type="ECO:0000256" key="2">
    <source>
        <dbReference type="ARBA" id="ARBA00022679"/>
    </source>
</evidence>
<keyword evidence="8" id="KW-0963">Cytoplasm</keyword>
<accession>A0A853H6H3</accession>
<comment type="similarity">
    <text evidence="1 8">Belongs to the cytidylate kinase family. Type 1 subfamily.</text>
</comment>
<dbReference type="GO" id="GO:0005737">
    <property type="term" value="C:cytoplasm"/>
    <property type="evidence" value="ECO:0007669"/>
    <property type="project" value="UniProtKB-SubCell"/>
</dbReference>
<dbReference type="RefSeq" id="WP_130039272.1">
    <property type="nucleotide sequence ID" value="NZ_JACCEV010000002.1"/>
</dbReference>
<dbReference type="GO" id="GO:0005524">
    <property type="term" value="F:ATP binding"/>
    <property type="evidence" value="ECO:0007669"/>
    <property type="project" value="UniProtKB-UniRule"/>
</dbReference>
<evidence type="ECO:0000313" key="10">
    <source>
        <dbReference type="EMBL" id="NYT85704.1"/>
    </source>
</evidence>
<keyword evidence="3 8" id="KW-0547">Nucleotide-binding</keyword>
<evidence type="ECO:0000256" key="1">
    <source>
        <dbReference type="ARBA" id="ARBA00009427"/>
    </source>
</evidence>
<dbReference type="AlphaFoldDB" id="A0A853H6H3"/>
<evidence type="ECO:0000256" key="4">
    <source>
        <dbReference type="ARBA" id="ARBA00022777"/>
    </source>
</evidence>
<dbReference type="GO" id="GO:0006220">
    <property type="term" value="P:pyrimidine nucleotide metabolic process"/>
    <property type="evidence" value="ECO:0007669"/>
    <property type="project" value="UniProtKB-UniRule"/>
</dbReference>
<dbReference type="InterPro" id="IPR011994">
    <property type="entry name" value="Cytidylate_kinase_dom"/>
</dbReference>
<dbReference type="Proteomes" id="UP000554144">
    <property type="component" value="Unassembled WGS sequence"/>
</dbReference>
<comment type="catalytic activity">
    <reaction evidence="6 8">
        <text>dCMP + ATP = dCDP + ADP</text>
        <dbReference type="Rhea" id="RHEA:25094"/>
        <dbReference type="ChEBI" id="CHEBI:30616"/>
        <dbReference type="ChEBI" id="CHEBI:57566"/>
        <dbReference type="ChEBI" id="CHEBI:58593"/>
        <dbReference type="ChEBI" id="CHEBI:456216"/>
        <dbReference type="EC" id="2.7.4.25"/>
    </reaction>
</comment>
<evidence type="ECO:0000256" key="7">
    <source>
        <dbReference type="ARBA" id="ARBA00048478"/>
    </source>
</evidence>
<keyword evidence="11" id="KW-1185">Reference proteome</keyword>
<evidence type="ECO:0000259" key="9">
    <source>
        <dbReference type="Pfam" id="PF02224"/>
    </source>
</evidence>
<reference evidence="10 11" key="1">
    <citation type="submission" date="2020-07" db="EMBL/GenBank/DDBJ databases">
        <title>Taxonomic revisions and descriptions of new bacterial species based on genomic comparisons in the high-G+C-content subgroup of the family Alcaligenaceae.</title>
        <authorList>
            <person name="Szabo A."/>
            <person name="Felfoldi T."/>
        </authorList>
    </citation>
    <scope>NUCLEOTIDE SEQUENCE [LARGE SCALE GENOMIC DNA]</scope>
    <source>
        <strain evidence="10 11">DSM 25667</strain>
    </source>
</reference>
<name>A0A853H6H3_9BURK</name>
<comment type="caution">
    <text evidence="10">The sequence shown here is derived from an EMBL/GenBank/DDBJ whole genome shotgun (WGS) entry which is preliminary data.</text>
</comment>
<sequence>MSKHPAVVPVITIDGPTASGKGTIAHRVAQQLGWHTLDSGALYRLTALAVQQQGVDAFDELAVAQVALRLDVGFQGEQVLLSGQDVAALIRQESVGNLASKVAAYAPLRQALLERQRAFRVAPGLVADGRDMGTVVFPDAPLKVFLVADVQARAERRCKQLKEKGFSANLTGLLEDMRARDERDRNRANAPLVAAHDAKTVDSSCLSIDETVKQVLDLWSEACKKV</sequence>
<dbReference type="CDD" id="cd02020">
    <property type="entry name" value="CMPK"/>
    <property type="match status" value="1"/>
</dbReference>
<keyword evidence="5 8" id="KW-0067">ATP-binding</keyword>
<dbReference type="Gene3D" id="3.40.50.300">
    <property type="entry name" value="P-loop containing nucleotide triphosphate hydrolases"/>
    <property type="match status" value="1"/>
</dbReference>
<evidence type="ECO:0000256" key="8">
    <source>
        <dbReference type="HAMAP-Rule" id="MF_00238"/>
    </source>
</evidence>
<evidence type="ECO:0000256" key="6">
    <source>
        <dbReference type="ARBA" id="ARBA00047615"/>
    </source>
</evidence>
<organism evidence="10 11">
    <name type="scientific">Pollutimonas harenae</name>
    <dbReference type="NCBI Taxonomy" id="657015"/>
    <lineage>
        <taxon>Bacteria</taxon>
        <taxon>Pseudomonadati</taxon>
        <taxon>Pseudomonadota</taxon>
        <taxon>Betaproteobacteria</taxon>
        <taxon>Burkholderiales</taxon>
        <taxon>Alcaligenaceae</taxon>
        <taxon>Pollutimonas</taxon>
    </lineage>
</organism>
<dbReference type="InterPro" id="IPR027417">
    <property type="entry name" value="P-loop_NTPase"/>
</dbReference>
<evidence type="ECO:0000256" key="5">
    <source>
        <dbReference type="ARBA" id="ARBA00022840"/>
    </source>
</evidence>
<dbReference type="GO" id="GO:0036431">
    <property type="term" value="F:dCMP kinase activity"/>
    <property type="evidence" value="ECO:0007669"/>
    <property type="project" value="InterPro"/>
</dbReference>
<dbReference type="SUPFAM" id="SSF52540">
    <property type="entry name" value="P-loop containing nucleoside triphosphate hydrolases"/>
    <property type="match status" value="1"/>
</dbReference>
<keyword evidence="4 8" id="KW-0418">Kinase</keyword>
<dbReference type="NCBIfam" id="TIGR00017">
    <property type="entry name" value="cmk"/>
    <property type="match status" value="1"/>
</dbReference>
<dbReference type="EMBL" id="JACCEV010000002">
    <property type="protein sequence ID" value="NYT85704.1"/>
    <property type="molecule type" value="Genomic_DNA"/>
</dbReference>
<proteinExistence type="inferred from homology"/>
<gene>
    <name evidence="8" type="primary">cmk</name>
    <name evidence="10" type="ORF">H0A62_08830</name>
</gene>
<dbReference type="InterPro" id="IPR003136">
    <property type="entry name" value="Cytidylate_kin"/>
</dbReference>
<feature type="domain" description="Cytidylate kinase" evidence="9">
    <location>
        <begin position="11"/>
        <end position="218"/>
    </location>
</feature>
<evidence type="ECO:0000313" key="11">
    <source>
        <dbReference type="Proteomes" id="UP000554144"/>
    </source>
</evidence>
<dbReference type="OrthoDB" id="9807434at2"/>
<protein>
    <recommendedName>
        <fullName evidence="8">Cytidylate kinase</fullName>
        <shortName evidence="8">CK</shortName>
        <ecNumber evidence="8">2.7.4.25</ecNumber>
    </recommendedName>
    <alternativeName>
        <fullName evidence="8">Cytidine monophosphate kinase</fullName>
        <shortName evidence="8">CMP kinase</shortName>
    </alternativeName>
</protein>